<keyword evidence="5 6" id="KW-0472">Membrane</keyword>
<dbReference type="Pfam" id="PF07690">
    <property type="entry name" value="MFS_1"/>
    <property type="match status" value="1"/>
</dbReference>
<comment type="caution">
    <text evidence="8">The sequence shown here is derived from an EMBL/GenBank/DDBJ whole genome shotgun (WGS) entry which is preliminary data.</text>
</comment>
<protein>
    <submittedName>
        <fullName evidence="8">MFS family permease</fullName>
    </submittedName>
</protein>
<dbReference type="InterPro" id="IPR020846">
    <property type="entry name" value="MFS_dom"/>
</dbReference>
<evidence type="ECO:0000256" key="2">
    <source>
        <dbReference type="ARBA" id="ARBA00022475"/>
    </source>
</evidence>
<proteinExistence type="predicted"/>
<evidence type="ECO:0000256" key="3">
    <source>
        <dbReference type="ARBA" id="ARBA00022692"/>
    </source>
</evidence>
<dbReference type="PANTHER" id="PTHR42688">
    <property type="entry name" value="CONSERVED PROTEIN"/>
    <property type="match status" value="1"/>
</dbReference>
<keyword evidence="4 6" id="KW-1133">Transmembrane helix</keyword>
<feature type="transmembrane region" description="Helical" evidence="6">
    <location>
        <begin position="336"/>
        <end position="361"/>
    </location>
</feature>
<dbReference type="Proteomes" id="UP001251217">
    <property type="component" value="Unassembled WGS sequence"/>
</dbReference>
<feature type="domain" description="Major facilitator superfamily (MFS) profile" evidence="7">
    <location>
        <begin position="13"/>
        <end position="403"/>
    </location>
</feature>
<gene>
    <name evidence="8" type="ORF">J2W56_001160</name>
</gene>
<feature type="transmembrane region" description="Helical" evidence="6">
    <location>
        <begin position="80"/>
        <end position="98"/>
    </location>
</feature>
<evidence type="ECO:0000313" key="9">
    <source>
        <dbReference type="Proteomes" id="UP001251217"/>
    </source>
</evidence>
<feature type="transmembrane region" description="Helical" evidence="6">
    <location>
        <begin position="213"/>
        <end position="234"/>
    </location>
</feature>
<sequence>MNVLARFRSFDPAARLLMINQFGINLGFYMLMPYLAGYLAGPIGLAAWAVGLVLGVRNFSQQGMFLVGGTLADRLGYKPLIVAGCLLRTAGFALLIFATSLPMLLIASAATGFAGALFNPAVRAYLAAETGDRRVEAFAVFNIFYQAGILVGPLAGLALLVTDFRVTAAAAAVVFAVLTLAQLFALPPRRASEPAVRTTVLQDWRTVLANRRFLAFAVAMIGSYVLSFQVYLALPLQAEYLSPGHAQALTSAVFVVSGVVAVAGQLRITAWFRRRWGTGRGLVVGMGVLAASFLPLLLVPGPQPFGTVAAVAALLISAAILAAGTAAVFPFEMDTVVSLSGGALVATHYGFYNTVVGVGILTGNLVTGVGLDAARSAGVDAVVWAGFAAIGTLAAFALAALDRSARAQPAGGEEVPAESVRESA</sequence>
<feature type="transmembrane region" description="Helical" evidence="6">
    <location>
        <begin position="38"/>
        <end position="59"/>
    </location>
</feature>
<keyword evidence="3 6" id="KW-0812">Transmembrane</keyword>
<dbReference type="InterPro" id="IPR036259">
    <property type="entry name" value="MFS_trans_sf"/>
</dbReference>
<dbReference type="InterPro" id="IPR052425">
    <property type="entry name" value="Uncharacterized_MFS-type"/>
</dbReference>
<accession>A0ABU1XBN8</accession>
<feature type="transmembrane region" description="Helical" evidence="6">
    <location>
        <begin position="246"/>
        <end position="269"/>
    </location>
</feature>
<organism evidence="8 9">
    <name type="scientific">Nocardia kruczakiae</name>
    <dbReference type="NCBI Taxonomy" id="261477"/>
    <lineage>
        <taxon>Bacteria</taxon>
        <taxon>Bacillati</taxon>
        <taxon>Actinomycetota</taxon>
        <taxon>Actinomycetes</taxon>
        <taxon>Mycobacteriales</taxon>
        <taxon>Nocardiaceae</taxon>
        <taxon>Nocardia</taxon>
    </lineage>
</organism>
<evidence type="ECO:0000259" key="7">
    <source>
        <dbReference type="PROSITE" id="PS50850"/>
    </source>
</evidence>
<dbReference type="Gene3D" id="1.20.1250.20">
    <property type="entry name" value="MFS general substrate transporter like domains"/>
    <property type="match status" value="1"/>
</dbReference>
<evidence type="ECO:0000313" key="8">
    <source>
        <dbReference type="EMBL" id="MDR7167442.1"/>
    </source>
</evidence>
<dbReference type="InterPro" id="IPR011701">
    <property type="entry name" value="MFS"/>
</dbReference>
<feature type="transmembrane region" description="Helical" evidence="6">
    <location>
        <begin position="381"/>
        <end position="401"/>
    </location>
</feature>
<evidence type="ECO:0000256" key="5">
    <source>
        <dbReference type="ARBA" id="ARBA00023136"/>
    </source>
</evidence>
<feature type="transmembrane region" description="Helical" evidence="6">
    <location>
        <begin position="281"/>
        <end position="299"/>
    </location>
</feature>
<feature type="transmembrane region" description="Helical" evidence="6">
    <location>
        <begin position="138"/>
        <end position="160"/>
    </location>
</feature>
<keyword evidence="2" id="KW-1003">Cell membrane</keyword>
<feature type="transmembrane region" description="Helical" evidence="6">
    <location>
        <begin position="104"/>
        <end position="126"/>
    </location>
</feature>
<evidence type="ECO:0000256" key="4">
    <source>
        <dbReference type="ARBA" id="ARBA00022989"/>
    </source>
</evidence>
<dbReference type="EMBL" id="JAVDWW010000001">
    <property type="protein sequence ID" value="MDR7167442.1"/>
    <property type="molecule type" value="Genomic_DNA"/>
</dbReference>
<feature type="transmembrane region" description="Helical" evidence="6">
    <location>
        <begin position="166"/>
        <end position="186"/>
    </location>
</feature>
<dbReference type="PROSITE" id="PS50850">
    <property type="entry name" value="MFS"/>
    <property type="match status" value="1"/>
</dbReference>
<evidence type="ECO:0000256" key="1">
    <source>
        <dbReference type="ARBA" id="ARBA00004651"/>
    </source>
</evidence>
<evidence type="ECO:0000256" key="6">
    <source>
        <dbReference type="SAM" id="Phobius"/>
    </source>
</evidence>
<dbReference type="RefSeq" id="WP_310399163.1">
    <property type="nucleotide sequence ID" value="NZ_JAVDWW010000001.1"/>
</dbReference>
<name>A0ABU1XBN8_9NOCA</name>
<dbReference type="PANTHER" id="PTHR42688:SF1">
    <property type="entry name" value="BLR5212 PROTEIN"/>
    <property type="match status" value="1"/>
</dbReference>
<keyword evidence="9" id="KW-1185">Reference proteome</keyword>
<comment type="subcellular location">
    <subcellularLocation>
        <location evidence="1">Cell membrane</location>
        <topology evidence="1">Multi-pass membrane protein</topology>
    </subcellularLocation>
</comment>
<reference evidence="8 9" key="1">
    <citation type="submission" date="2023-07" db="EMBL/GenBank/DDBJ databases">
        <title>Sorghum-associated microbial communities from plants grown in Nebraska, USA.</title>
        <authorList>
            <person name="Schachtman D."/>
        </authorList>
    </citation>
    <scope>NUCLEOTIDE SEQUENCE [LARGE SCALE GENOMIC DNA]</scope>
    <source>
        <strain evidence="8 9">4272</strain>
    </source>
</reference>
<dbReference type="SUPFAM" id="SSF103473">
    <property type="entry name" value="MFS general substrate transporter"/>
    <property type="match status" value="1"/>
</dbReference>
<feature type="transmembrane region" description="Helical" evidence="6">
    <location>
        <begin position="305"/>
        <end position="329"/>
    </location>
</feature>